<dbReference type="PANTHER" id="PTHR10758:SF2">
    <property type="entry name" value="26S PROTEASOME NON-ATPASE REGULATORY SUBUNIT 3"/>
    <property type="match status" value="1"/>
</dbReference>
<proteinExistence type="predicted"/>
<keyword evidence="3" id="KW-1185">Reference proteome</keyword>
<dbReference type="GO" id="GO:0030234">
    <property type="term" value="F:enzyme regulator activity"/>
    <property type="evidence" value="ECO:0007669"/>
    <property type="project" value="InterPro"/>
</dbReference>
<dbReference type="AlphaFoldDB" id="A0AAD4XT74"/>
<evidence type="ECO:0000259" key="1">
    <source>
        <dbReference type="Pfam" id="PF08375"/>
    </source>
</evidence>
<reference evidence="2" key="1">
    <citation type="submission" date="2022-04" db="EMBL/GenBank/DDBJ databases">
        <title>A functionally conserved STORR gene fusion in Papaver species that diverged 16.8 million years ago.</title>
        <authorList>
            <person name="Catania T."/>
        </authorList>
    </citation>
    <scope>NUCLEOTIDE SEQUENCE</scope>
    <source>
        <strain evidence="2">S-188037</strain>
    </source>
</reference>
<evidence type="ECO:0000313" key="2">
    <source>
        <dbReference type="EMBL" id="KAI3945862.1"/>
    </source>
</evidence>
<gene>
    <name evidence="2" type="ORF">MKW98_023136</name>
</gene>
<dbReference type="InterPro" id="IPR013586">
    <property type="entry name" value="PSMD3_C"/>
</dbReference>
<dbReference type="InterPro" id="IPR050756">
    <property type="entry name" value="CSN3"/>
</dbReference>
<dbReference type="GO" id="GO:0006511">
    <property type="term" value="P:ubiquitin-dependent protein catabolic process"/>
    <property type="evidence" value="ECO:0007669"/>
    <property type="project" value="TreeGrafter"/>
</dbReference>
<sequence length="133" mass="15270">MQKGMRTVLRPYFELTNAVRIGDLKLFRNVADEFASTFSSDMTPNLIDHANGWMVPKETGDVYEPQYAFNLRIAFCLNMHNEVVCALRFSPNSHKELHIAEENFLQIHKGKCRKEEGETISNAHMPAFVKLLP</sequence>
<organism evidence="2 3">
    <name type="scientific">Papaver atlanticum</name>
    <dbReference type="NCBI Taxonomy" id="357466"/>
    <lineage>
        <taxon>Eukaryota</taxon>
        <taxon>Viridiplantae</taxon>
        <taxon>Streptophyta</taxon>
        <taxon>Embryophyta</taxon>
        <taxon>Tracheophyta</taxon>
        <taxon>Spermatophyta</taxon>
        <taxon>Magnoliopsida</taxon>
        <taxon>Ranunculales</taxon>
        <taxon>Papaveraceae</taxon>
        <taxon>Papaveroideae</taxon>
        <taxon>Papaver</taxon>
    </lineage>
</organism>
<dbReference type="Pfam" id="PF08375">
    <property type="entry name" value="Rpn3_C"/>
    <property type="match status" value="1"/>
</dbReference>
<dbReference type="EMBL" id="JAJJMB010003726">
    <property type="protein sequence ID" value="KAI3945862.1"/>
    <property type="molecule type" value="Genomic_DNA"/>
</dbReference>
<dbReference type="GO" id="GO:0008541">
    <property type="term" value="C:proteasome regulatory particle, lid subcomplex"/>
    <property type="evidence" value="ECO:0007669"/>
    <property type="project" value="TreeGrafter"/>
</dbReference>
<name>A0AAD4XT74_9MAGN</name>
<feature type="domain" description="26S proteasome non-ATPase regulatory subunit 3 C-terminal" evidence="1">
    <location>
        <begin position="64"/>
        <end position="101"/>
    </location>
</feature>
<dbReference type="Proteomes" id="UP001202328">
    <property type="component" value="Unassembled WGS sequence"/>
</dbReference>
<dbReference type="GO" id="GO:0042176">
    <property type="term" value="P:regulation of protein catabolic process"/>
    <property type="evidence" value="ECO:0007669"/>
    <property type="project" value="InterPro"/>
</dbReference>
<evidence type="ECO:0000313" key="3">
    <source>
        <dbReference type="Proteomes" id="UP001202328"/>
    </source>
</evidence>
<protein>
    <recommendedName>
        <fullName evidence="1">26S proteasome non-ATPase regulatory subunit 3 C-terminal domain-containing protein</fullName>
    </recommendedName>
</protein>
<accession>A0AAD4XT74</accession>
<dbReference type="PANTHER" id="PTHR10758">
    <property type="entry name" value="26S PROTEASOME NON-ATPASE REGULATORY SUBUNIT 3/COP9 SIGNALOSOME COMPLEX SUBUNIT 3"/>
    <property type="match status" value="1"/>
</dbReference>
<comment type="caution">
    <text evidence="2">The sequence shown here is derived from an EMBL/GenBank/DDBJ whole genome shotgun (WGS) entry which is preliminary data.</text>
</comment>